<comment type="caution">
    <text evidence="1">The sequence shown here is derived from an EMBL/GenBank/DDBJ whole genome shotgun (WGS) entry which is preliminary data.</text>
</comment>
<accession>A0ABY1SHG9</accession>
<organism evidence="1 2">
    <name type="scientific">Maribacter sedimenticola</name>
    <dbReference type="NCBI Taxonomy" id="228956"/>
    <lineage>
        <taxon>Bacteria</taxon>
        <taxon>Pseudomonadati</taxon>
        <taxon>Bacteroidota</taxon>
        <taxon>Flavobacteriia</taxon>
        <taxon>Flavobacteriales</taxon>
        <taxon>Flavobacteriaceae</taxon>
        <taxon>Maribacter</taxon>
    </lineage>
</organism>
<dbReference type="RefSeq" id="WP_262494232.1">
    <property type="nucleotide sequence ID" value="NZ_FZNV01000002.1"/>
</dbReference>
<sequence>MKIIANRIHLFTSILMLVITSCAKGIDVLDELHTNNSVQE</sequence>
<reference evidence="1 2" key="1">
    <citation type="submission" date="2017-06" db="EMBL/GenBank/DDBJ databases">
        <authorList>
            <person name="Varghese N."/>
            <person name="Submissions S."/>
        </authorList>
    </citation>
    <scope>NUCLEOTIDE SEQUENCE [LARGE SCALE GENOMIC DNA]</scope>
    <source>
        <strain evidence="1 2">DSM 19840</strain>
    </source>
</reference>
<gene>
    <name evidence="1" type="ORF">SAMN04488009_1907</name>
</gene>
<name>A0ABY1SHG9_9FLAO</name>
<keyword evidence="2" id="KW-1185">Reference proteome</keyword>
<protein>
    <submittedName>
        <fullName evidence="1">Uncharacterized protein</fullName>
    </submittedName>
</protein>
<evidence type="ECO:0000313" key="2">
    <source>
        <dbReference type="Proteomes" id="UP000198337"/>
    </source>
</evidence>
<proteinExistence type="predicted"/>
<dbReference type="EMBL" id="FZNV01000002">
    <property type="protein sequence ID" value="SNR46041.1"/>
    <property type="molecule type" value="Genomic_DNA"/>
</dbReference>
<dbReference type="PROSITE" id="PS51257">
    <property type="entry name" value="PROKAR_LIPOPROTEIN"/>
    <property type="match status" value="1"/>
</dbReference>
<dbReference type="Proteomes" id="UP000198337">
    <property type="component" value="Unassembled WGS sequence"/>
</dbReference>
<evidence type="ECO:0000313" key="1">
    <source>
        <dbReference type="EMBL" id="SNR46041.1"/>
    </source>
</evidence>